<gene>
    <name evidence="2" type="ORF">SLEP1_g9464</name>
</gene>
<dbReference type="AlphaFoldDB" id="A0AAV5IAY4"/>
<keyword evidence="1" id="KW-0378">Hydrolase</keyword>
<organism evidence="2 3">
    <name type="scientific">Rubroshorea leprosula</name>
    <dbReference type="NCBI Taxonomy" id="152421"/>
    <lineage>
        <taxon>Eukaryota</taxon>
        <taxon>Viridiplantae</taxon>
        <taxon>Streptophyta</taxon>
        <taxon>Embryophyta</taxon>
        <taxon>Tracheophyta</taxon>
        <taxon>Spermatophyta</taxon>
        <taxon>Magnoliopsida</taxon>
        <taxon>eudicotyledons</taxon>
        <taxon>Gunneridae</taxon>
        <taxon>Pentapetalae</taxon>
        <taxon>rosids</taxon>
        <taxon>malvids</taxon>
        <taxon>Malvales</taxon>
        <taxon>Dipterocarpaceae</taxon>
        <taxon>Rubroshorea</taxon>
    </lineage>
</organism>
<dbReference type="Gene3D" id="2.30.40.10">
    <property type="entry name" value="Urease, subunit C, domain 1"/>
    <property type="match status" value="1"/>
</dbReference>
<dbReference type="EMBL" id="BPVZ01000010">
    <property type="protein sequence ID" value="GKU96200.1"/>
    <property type="molecule type" value="Genomic_DNA"/>
</dbReference>
<comment type="caution">
    <text evidence="2">The sequence shown here is derived from an EMBL/GenBank/DDBJ whole genome shotgun (WGS) entry which is preliminary data.</text>
</comment>
<dbReference type="GO" id="GO:0016810">
    <property type="term" value="F:hydrolase activity, acting on carbon-nitrogen (but not peptide) bonds"/>
    <property type="evidence" value="ECO:0007669"/>
    <property type="project" value="InterPro"/>
</dbReference>
<proteinExistence type="predicted"/>
<evidence type="ECO:0000256" key="1">
    <source>
        <dbReference type="ARBA" id="ARBA00022801"/>
    </source>
</evidence>
<accession>A0AAV5IAY4</accession>
<dbReference type="PANTHER" id="PTHR43794">
    <property type="entry name" value="AMINOHYDROLASE SSNA-RELATED"/>
    <property type="match status" value="1"/>
</dbReference>
<dbReference type="InterPro" id="IPR011059">
    <property type="entry name" value="Metal-dep_hydrolase_composite"/>
</dbReference>
<sequence length="93" mass="10413">MENQSSSSSSSTMILHNALIVTMDAESRVFRNGAIVIEHEEIKAIGHSPQILQQFSDSDHQSVDLRGQILLPGHLLSFHCYFSRNILFGSRET</sequence>
<dbReference type="Gene3D" id="3.20.20.140">
    <property type="entry name" value="Metal-dependent hydrolases"/>
    <property type="match status" value="1"/>
</dbReference>
<protein>
    <submittedName>
        <fullName evidence="2">Uncharacterized protein</fullName>
    </submittedName>
</protein>
<dbReference type="Proteomes" id="UP001054252">
    <property type="component" value="Unassembled WGS sequence"/>
</dbReference>
<dbReference type="PANTHER" id="PTHR43794:SF11">
    <property type="entry name" value="AMIDOHYDROLASE-RELATED DOMAIN-CONTAINING PROTEIN"/>
    <property type="match status" value="1"/>
</dbReference>
<keyword evidence="3" id="KW-1185">Reference proteome</keyword>
<dbReference type="SUPFAM" id="SSF51338">
    <property type="entry name" value="Composite domain of metallo-dependent hydrolases"/>
    <property type="match status" value="1"/>
</dbReference>
<dbReference type="InterPro" id="IPR050287">
    <property type="entry name" value="MTA/SAH_deaminase"/>
</dbReference>
<reference evidence="2 3" key="1">
    <citation type="journal article" date="2021" name="Commun. Biol.">
        <title>The genome of Shorea leprosula (Dipterocarpaceae) highlights the ecological relevance of drought in aseasonal tropical rainforests.</title>
        <authorList>
            <person name="Ng K.K.S."/>
            <person name="Kobayashi M.J."/>
            <person name="Fawcett J.A."/>
            <person name="Hatakeyama M."/>
            <person name="Paape T."/>
            <person name="Ng C.H."/>
            <person name="Ang C.C."/>
            <person name="Tnah L.H."/>
            <person name="Lee C.T."/>
            <person name="Nishiyama T."/>
            <person name="Sese J."/>
            <person name="O'Brien M.J."/>
            <person name="Copetti D."/>
            <person name="Mohd Noor M.I."/>
            <person name="Ong R.C."/>
            <person name="Putra M."/>
            <person name="Sireger I.Z."/>
            <person name="Indrioko S."/>
            <person name="Kosugi Y."/>
            <person name="Izuno A."/>
            <person name="Isagi Y."/>
            <person name="Lee S.L."/>
            <person name="Shimizu K.K."/>
        </authorList>
    </citation>
    <scope>NUCLEOTIDE SEQUENCE [LARGE SCALE GENOMIC DNA]</scope>
    <source>
        <strain evidence="2">214</strain>
    </source>
</reference>
<evidence type="ECO:0000313" key="3">
    <source>
        <dbReference type="Proteomes" id="UP001054252"/>
    </source>
</evidence>
<evidence type="ECO:0000313" key="2">
    <source>
        <dbReference type="EMBL" id="GKU96200.1"/>
    </source>
</evidence>
<name>A0AAV5IAY4_9ROSI</name>